<evidence type="ECO:0000313" key="2">
    <source>
        <dbReference type="Proteomes" id="UP000215086"/>
    </source>
</evidence>
<proteinExistence type="predicted"/>
<name>A0A286RJ17_9BACT</name>
<evidence type="ECO:0000313" key="1">
    <source>
        <dbReference type="EMBL" id="ASV75954.1"/>
    </source>
</evidence>
<dbReference type="Proteomes" id="UP000215086">
    <property type="component" value="Chromosome"/>
</dbReference>
<protein>
    <submittedName>
        <fullName evidence="1">Uncharacterized protein</fullName>
    </submittedName>
</protein>
<dbReference type="AlphaFoldDB" id="A0A286RJ17"/>
<keyword evidence="2" id="KW-1185">Reference proteome</keyword>
<gene>
    <name evidence="1" type="ORF">THTE_3352</name>
</gene>
<dbReference type="EMBL" id="CP018477">
    <property type="protein sequence ID" value="ASV75954.1"/>
    <property type="molecule type" value="Genomic_DNA"/>
</dbReference>
<reference evidence="1 2" key="1">
    <citation type="journal article" name="Front. Microbiol.">
        <title>Sugar Metabolism of the First Thermophilic Planctomycete Thermogutta terrifontis: Comparative Genomic and Transcriptomic Approaches.</title>
        <authorList>
            <person name="Elcheninov A.G."/>
            <person name="Menzel P."/>
            <person name="Gudbergsdottir S.R."/>
            <person name="Slesarev A.I."/>
            <person name="Kadnikov V.V."/>
            <person name="Krogh A."/>
            <person name="Bonch-Osmolovskaya E.A."/>
            <person name="Peng X."/>
            <person name="Kublanov I.V."/>
        </authorList>
    </citation>
    <scope>NUCLEOTIDE SEQUENCE [LARGE SCALE GENOMIC DNA]</scope>
    <source>
        <strain evidence="1 2">R1</strain>
    </source>
</reference>
<dbReference type="KEGG" id="ttf:THTE_3352"/>
<accession>A0A286RJ17</accession>
<organism evidence="1 2">
    <name type="scientific">Thermogutta terrifontis</name>
    <dbReference type="NCBI Taxonomy" id="1331910"/>
    <lineage>
        <taxon>Bacteria</taxon>
        <taxon>Pseudomonadati</taxon>
        <taxon>Planctomycetota</taxon>
        <taxon>Planctomycetia</taxon>
        <taxon>Pirellulales</taxon>
        <taxon>Thermoguttaceae</taxon>
        <taxon>Thermogutta</taxon>
    </lineage>
</organism>
<sequence length="44" mass="4932">MEIGTQGTGKKKFFQDILGRWLPSSTGVFLLSTVRGARKEQFTN</sequence>